<comment type="subcellular location">
    <subcellularLocation>
        <location evidence="2">Cell membrane</location>
        <topology evidence="2">Multi-pass membrane protein</topology>
    </subcellularLocation>
</comment>
<evidence type="ECO:0000313" key="13">
    <source>
        <dbReference type="EMBL" id="MBC5652423.1"/>
    </source>
</evidence>
<evidence type="ECO:0000256" key="10">
    <source>
        <dbReference type="ARBA" id="ARBA00023136"/>
    </source>
</evidence>
<proteinExistence type="predicted"/>
<keyword evidence="5" id="KW-0808">Transferase</keyword>
<sequence>MREYLKTRWQSWAMAAAMLLMAVIVLFLYDVPLEPVGYIAVLVIICETGFLIWGYCKYRKKQQNLLYIKDNGALALEHMEAPENENEALYQDICRLLDEERIKARNQSSALGTELMDFYTMWVHQIKTPIAASRLLLQEEELNPGEIQNELFKIEQYVEMVLGYLRTQDLSSDLCLEEVNLDEIIKDQIHKFARIFVGKKLSLDYEGVEETVLTDKKWLGFVIGQILSNALKYTKKGKISIYMSKARSHTLVIEDTGIGIRQEDLPRVFEKGFTGYNGREEGRSTGIGLYLSGKIMKKLDHGIRIESELGKGTRVFLELGRKKMDLY</sequence>
<dbReference type="PRINTS" id="PR00344">
    <property type="entry name" value="BCTRLSENSOR"/>
</dbReference>
<evidence type="ECO:0000256" key="7">
    <source>
        <dbReference type="ARBA" id="ARBA00022777"/>
    </source>
</evidence>
<evidence type="ECO:0000256" key="2">
    <source>
        <dbReference type="ARBA" id="ARBA00004651"/>
    </source>
</evidence>
<evidence type="ECO:0000259" key="12">
    <source>
        <dbReference type="PROSITE" id="PS50109"/>
    </source>
</evidence>
<evidence type="ECO:0000313" key="14">
    <source>
        <dbReference type="Proteomes" id="UP000652847"/>
    </source>
</evidence>
<dbReference type="PANTHER" id="PTHR45453">
    <property type="entry name" value="PHOSPHATE REGULON SENSOR PROTEIN PHOR"/>
    <property type="match status" value="1"/>
</dbReference>
<dbReference type="PROSITE" id="PS50109">
    <property type="entry name" value="HIS_KIN"/>
    <property type="match status" value="1"/>
</dbReference>
<accession>A0A8I0AG07</accession>
<dbReference type="GO" id="GO:0016036">
    <property type="term" value="P:cellular response to phosphate starvation"/>
    <property type="evidence" value="ECO:0007669"/>
    <property type="project" value="TreeGrafter"/>
</dbReference>
<dbReference type="EC" id="2.7.13.3" evidence="3"/>
<dbReference type="GO" id="GO:0005886">
    <property type="term" value="C:plasma membrane"/>
    <property type="evidence" value="ECO:0007669"/>
    <property type="project" value="UniProtKB-SubCell"/>
</dbReference>
<keyword evidence="9" id="KW-0902">Two-component regulatory system</keyword>
<feature type="transmembrane region" description="Helical" evidence="11">
    <location>
        <begin position="12"/>
        <end position="29"/>
    </location>
</feature>
<keyword evidence="6 11" id="KW-0812">Transmembrane</keyword>
<reference evidence="13 14" key="1">
    <citation type="submission" date="2020-08" db="EMBL/GenBank/DDBJ databases">
        <title>Genome public.</title>
        <authorList>
            <person name="Liu C."/>
            <person name="Sun Q."/>
        </authorList>
    </citation>
    <scope>NUCLEOTIDE SEQUENCE [LARGE SCALE GENOMIC DNA]</scope>
    <source>
        <strain evidence="13 14">BX17</strain>
    </source>
</reference>
<dbReference type="RefSeq" id="WP_186901758.1">
    <property type="nucleotide sequence ID" value="NZ_JACOOT010000036.1"/>
</dbReference>
<keyword evidence="10 11" id="KW-0472">Membrane</keyword>
<dbReference type="Proteomes" id="UP000652847">
    <property type="component" value="Unassembled WGS sequence"/>
</dbReference>
<dbReference type="Pfam" id="PF02518">
    <property type="entry name" value="HATPase_c"/>
    <property type="match status" value="1"/>
</dbReference>
<dbReference type="InterPro" id="IPR036890">
    <property type="entry name" value="HATPase_C_sf"/>
</dbReference>
<keyword evidence="8 11" id="KW-1133">Transmembrane helix</keyword>
<feature type="transmembrane region" description="Helical" evidence="11">
    <location>
        <begin position="35"/>
        <end position="56"/>
    </location>
</feature>
<evidence type="ECO:0000256" key="1">
    <source>
        <dbReference type="ARBA" id="ARBA00000085"/>
    </source>
</evidence>
<protein>
    <recommendedName>
        <fullName evidence="3">histidine kinase</fullName>
        <ecNumber evidence="3">2.7.13.3</ecNumber>
    </recommendedName>
</protein>
<dbReference type="EMBL" id="JACOOT010000036">
    <property type="protein sequence ID" value="MBC5652423.1"/>
    <property type="molecule type" value="Genomic_DNA"/>
</dbReference>
<feature type="domain" description="Histidine kinase" evidence="12">
    <location>
        <begin position="121"/>
        <end position="323"/>
    </location>
</feature>
<evidence type="ECO:0000256" key="3">
    <source>
        <dbReference type="ARBA" id="ARBA00012438"/>
    </source>
</evidence>
<dbReference type="SMART" id="SM00387">
    <property type="entry name" value="HATPase_c"/>
    <property type="match status" value="1"/>
</dbReference>
<comment type="caution">
    <text evidence="13">The sequence shown here is derived from an EMBL/GenBank/DDBJ whole genome shotgun (WGS) entry which is preliminary data.</text>
</comment>
<comment type="catalytic activity">
    <reaction evidence="1">
        <text>ATP + protein L-histidine = ADP + protein N-phospho-L-histidine.</text>
        <dbReference type="EC" id="2.7.13.3"/>
    </reaction>
</comment>
<dbReference type="InterPro" id="IPR003594">
    <property type="entry name" value="HATPase_dom"/>
</dbReference>
<dbReference type="SUPFAM" id="SSF55874">
    <property type="entry name" value="ATPase domain of HSP90 chaperone/DNA topoisomerase II/histidine kinase"/>
    <property type="match status" value="1"/>
</dbReference>
<dbReference type="Gene3D" id="3.30.565.10">
    <property type="entry name" value="Histidine kinase-like ATPase, C-terminal domain"/>
    <property type="match status" value="1"/>
</dbReference>
<keyword evidence="7 13" id="KW-0418">Kinase</keyword>
<keyword evidence="14" id="KW-1185">Reference proteome</keyword>
<evidence type="ECO:0000256" key="4">
    <source>
        <dbReference type="ARBA" id="ARBA00022475"/>
    </source>
</evidence>
<evidence type="ECO:0000256" key="6">
    <source>
        <dbReference type="ARBA" id="ARBA00022692"/>
    </source>
</evidence>
<evidence type="ECO:0000256" key="8">
    <source>
        <dbReference type="ARBA" id="ARBA00022989"/>
    </source>
</evidence>
<evidence type="ECO:0000256" key="11">
    <source>
        <dbReference type="SAM" id="Phobius"/>
    </source>
</evidence>
<gene>
    <name evidence="13" type="ORF">H8S54_15255</name>
</gene>
<dbReference type="AlphaFoldDB" id="A0A8I0AG07"/>
<dbReference type="InterPro" id="IPR005467">
    <property type="entry name" value="His_kinase_dom"/>
</dbReference>
<dbReference type="GO" id="GO:0004721">
    <property type="term" value="F:phosphoprotein phosphatase activity"/>
    <property type="evidence" value="ECO:0007669"/>
    <property type="project" value="TreeGrafter"/>
</dbReference>
<organism evidence="13 14">
    <name type="scientific">Blautia segnis</name>
    <dbReference type="NCBI Taxonomy" id="2763030"/>
    <lineage>
        <taxon>Bacteria</taxon>
        <taxon>Bacillati</taxon>
        <taxon>Bacillota</taxon>
        <taxon>Clostridia</taxon>
        <taxon>Lachnospirales</taxon>
        <taxon>Lachnospiraceae</taxon>
        <taxon>Blautia</taxon>
    </lineage>
</organism>
<name>A0A8I0AG07_9FIRM</name>
<dbReference type="PANTHER" id="PTHR45453:SF2">
    <property type="entry name" value="HISTIDINE KINASE"/>
    <property type="match status" value="1"/>
</dbReference>
<dbReference type="PROSITE" id="PS50890">
    <property type="entry name" value="PUA"/>
    <property type="match status" value="1"/>
</dbReference>
<dbReference type="InterPro" id="IPR004358">
    <property type="entry name" value="Sig_transdc_His_kin-like_C"/>
</dbReference>
<evidence type="ECO:0000256" key="9">
    <source>
        <dbReference type="ARBA" id="ARBA00023012"/>
    </source>
</evidence>
<evidence type="ECO:0000256" key="5">
    <source>
        <dbReference type="ARBA" id="ARBA00022679"/>
    </source>
</evidence>
<keyword evidence="4" id="KW-1003">Cell membrane</keyword>
<dbReference type="InterPro" id="IPR050351">
    <property type="entry name" value="BphY/WalK/GraS-like"/>
</dbReference>
<dbReference type="GO" id="GO:0000155">
    <property type="term" value="F:phosphorelay sensor kinase activity"/>
    <property type="evidence" value="ECO:0007669"/>
    <property type="project" value="TreeGrafter"/>
</dbReference>